<feature type="domain" description="MobA-like NTP transferase" evidence="7">
    <location>
        <begin position="12"/>
        <end position="164"/>
    </location>
</feature>
<sequence length="199" mass="21220">MTATAALPCSVLLLAGGQGRRMGGQDKGLLNWQGQPLIAHVHAVVRALSDDLIISCNRNQAAYRPFADQLVGDAEPGFPGPLAGVLAGLAVARHDWLLVLACDAPRVERALLDELLALAGAQGQPVMVRQGEHWQPMFSLMPCALRANLQAAWQAGERSLLRALLAHPLVALDCAEGDERLSNFNTPERLAGADRERGA</sequence>
<keyword evidence="1 6" id="KW-0963">Cytoplasm</keyword>
<dbReference type="PANTHER" id="PTHR19136">
    <property type="entry name" value="MOLYBDENUM COFACTOR GUANYLYLTRANSFERASE"/>
    <property type="match status" value="1"/>
</dbReference>
<comment type="domain">
    <text evidence="6">The N-terminal domain determines nucleotide recognition and specific binding, while the C-terminal domain determines the specific binding to the target protein.</text>
</comment>
<dbReference type="GO" id="GO:0005525">
    <property type="term" value="F:GTP binding"/>
    <property type="evidence" value="ECO:0007669"/>
    <property type="project" value="UniProtKB-UniRule"/>
</dbReference>
<feature type="binding site" evidence="6">
    <location>
        <position position="103"/>
    </location>
    <ligand>
        <name>GTP</name>
        <dbReference type="ChEBI" id="CHEBI:37565"/>
    </ligand>
</feature>
<feature type="binding site" evidence="6">
    <location>
        <begin position="14"/>
        <end position="16"/>
    </location>
    <ligand>
        <name>GTP</name>
        <dbReference type="ChEBI" id="CHEBI:37565"/>
    </ligand>
</feature>
<feature type="binding site" evidence="6">
    <location>
        <position position="27"/>
    </location>
    <ligand>
        <name>GTP</name>
        <dbReference type="ChEBI" id="CHEBI:37565"/>
    </ligand>
</feature>
<keyword evidence="2 6" id="KW-0808">Transferase</keyword>
<evidence type="ECO:0000256" key="2">
    <source>
        <dbReference type="ARBA" id="ARBA00022679"/>
    </source>
</evidence>
<dbReference type="GO" id="GO:0061603">
    <property type="term" value="F:molybdenum cofactor guanylyltransferase activity"/>
    <property type="evidence" value="ECO:0007669"/>
    <property type="project" value="UniProtKB-EC"/>
</dbReference>
<evidence type="ECO:0000313" key="9">
    <source>
        <dbReference type="Proteomes" id="UP001106592"/>
    </source>
</evidence>
<evidence type="ECO:0000259" key="7">
    <source>
        <dbReference type="Pfam" id="PF12804"/>
    </source>
</evidence>
<keyword evidence="8" id="KW-0548">Nucleotidyltransferase</keyword>
<dbReference type="EC" id="2.7.7.77" evidence="6"/>
<keyword evidence="3 6" id="KW-0479">Metal-binding</keyword>
<dbReference type="Proteomes" id="UP001106592">
    <property type="component" value="Unassembled WGS sequence"/>
</dbReference>
<name>A0A9Q2XLG9_9PSED</name>
<keyword evidence="9" id="KW-1185">Reference proteome</keyword>
<dbReference type="CDD" id="cd02503">
    <property type="entry name" value="MobA"/>
    <property type="match status" value="1"/>
</dbReference>
<dbReference type="GO" id="GO:1902758">
    <property type="term" value="P:bis(molybdopterin guanine dinucleotide)molybdenum biosynthetic process"/>
    <property type="evidence" value="ECO:0007669"/>
    <property type="project" value="TreeGrafter"/>
</dbReference>
<dbReference type="AlphaFoldDB" id="A0A9Q2XLG9"/>
<keyword evidence="5 6" id="KW-0460">Magnesium</keyword>
<proteinExistence type="inferred from homology"/>
<gene>
    <name evidence="6 8" type="primary">mobA</name>
    <name evidence="8" type="ORF">KUO17_14700</name>
</gene>
<evidence type="ECO:0000256" key="1">
    <source>
        <dbReference type="ARBA" id="ARBA00022490"/>
    </source>
</evidence>
<reference evidence="8" key="1">
    <citation type="journal article" date="2022" name="Int. J. Syst. Evol. Microbiol.">
        <title>Pseudomonas aegrilactucae sp. nov. and Pseudomonas morbosilactucae sp. nov., pathogens causing bacterial rot of lettuce in Japan.</title>
        <authorList>
            <person name="Sawada H."/>
            <person name="Fujikawa T."/>
            <person name="Satou M."/>
        </authorList>
    </citation>
    <scope>NUCLEOTIDE SEQUENCE</scope>
    <source>
        <strain evidence="8">MAFF 301350</strain>
    </source>
</reference>
<evidence type="ECO:0000256" key="5">
    <source>
        <dbReference type="ARBA" id="ARBA00022842"/>
    </source>
</evidence>
<keyword evidence="4 6" id="KW-0547">Nucleotide-binding</keyword>
<dbReference type="GO" id="GO:0005737">
    <property type="term" value="C:cytoplasm"/>
    <property type="evidence" value="ECO:0007669"/>
    <property type="project" value="UniProtKB-SubCell"/>
</dbReference>
<comment type="function">
    <text evidence="6">Transfers a GMP moiety from GTP to Mo-molybdopterin (Mo-MPT) cofactor (Moco or molybdenum cofactor) to form Mo-molybdopterin guanine dinucleotide (Mo-MGD) cofactor.</text>
</comment>
<dbReference type="Pfam" id="PF12804">
    <property type="entry name" value="NTP_transf_3"/>
    <property type="match status" value="1"/>
</dbReference>
<comment type="caution">
    <text evidence="6">Lacks conserved residue(s) required for the propagation of feature annotation.</text>
</comment>
<dbReference type="HAMAP" id="MF_00316">
    <property type="entry name" value="MobA"/>
    <property type="match status" value="1"/>
</dbReference>
<evidence type="ECO:0000313" key="8">
    <source>
        <dbReference type="EMBL" id="MBV6288266.1"/>
    </source>
</evidence>
<comment type="subcellular location">
    <subcellularLocation>
        <location evidence="6">Cytoplasm</location>
    </subcellularLocation>
</comment>
<dbReference type="InterPro" id="IPR025877">
    <property type="entry name" value="MobA-like_NTP_Trfase"/>
</dbReference>
<comment type="cofactor">
    <cofactor evidence="6">
        <name>Mg(2+)</name>
        <dbReference type="ChEBI" id="CHEBI:18420"/>
    </cofactor>
</comment>
<accession>A0A9Q2XLG9</accession>
<keyword evidence="6" id="KW-0501">Molybdenum cofactor biosynthesis</keyword>
<organism evidence="8 9">
    <name type="scientific">Pseudomonas aegrilactucae</name>
    <dbReference type="NCBI Taxonomy" id="2854028"/>
    <lineage>
        <taxon>Bacteria</taxon>
        <taxon>Pseudomonadati</taxon>
        <taxon>Pseudomonadota</taxon>
        <taxon>Gammaproteobacteria</taxon>
        <taxon>Pseudomonadales</taxon>
        <taxon>Pseudomonadaceae</taxon>
        <taxon>Pseudomonas</taxon>
    </lineage>
</organism>
<keyword evidence="6" id="KW-0342">GTP-binding</keyword>
<evidence type="ECO:0000256" key="4">
    <source>
        <dbReference type="ARBA" id="ARBA00022741"/>
    </source>
</evidence>
<comment type="subunit">
    <text evidence="6">Monomer.</text>
</comment>
<feature type="binding site" evidence="6">
    <location>
        <position position="73"/>
    </location>
    <ligand>
        <name>GTP</name>
        <dbReference type="ChEBI" id="CHEBI:37565"/>
    </ligand>
</feature>
<reference evidence="8" key="2">
    <citation type="journal article" date="2023" name="Plant Pathol.">
        <title>Dismantling and reorganizing Pseudomonas marginalis sensu#lato.</title>
        <authorList>
            <person name="Sawada H."/>
            <person name="Fujikawa T."/>
            <person name="Satou M."/>
        </authorList>
    </citation>
    <scope>NUCLEOTIDE SEQUENCE</scope>
    <source>
        <strain evidence="8">MAFF 301350</strain>
    </source>
</reference>
<feature type="binding site" evidence="6">
    <location>
        <position position="103"/>
    </location>
    <ligand>
        <name>Mg(2+)</name>
        <dbReference type="ChEBI" id="CHEBI:18420"/>
    </ligand>
</feature>
<evidence type="ECO:0000256" key="3">
    <source>
        <dbReference type="ARBA" id="ARBA00022723"/>
    </source>
</evidence>
<dbReference type="GO" id="GO:0046872">
    <property type="term" value="F:metal ion binding"/>
    <property type="evidence" value="ECO:0007669"/>
    <property type="project" value="UniProtKB-KW"/>
</dbReference>
<protein>
    <recommendedName>
        <fullName evidence="6">Molybdenum cofactor guanylyltransferase</fullName>
        <shortName evidence="6">MoCo guanylyltransferase</shortName>
        <ecNumber evidence="6">2.7.7.77</ecNumber>
    </recommendedName>
    <alternativeName>
        <fullName evidence="6">GTP:molybdopterin guanylyltransferase</fullName>
    </alternativeName>
    <alternativeName>
        <fullName evidence="6">Mo-MPT guanylyltransferase</fullName>
    </alternativeName>
    <alternativeName>
        <fullName evidence="6">Molybdopterin guanylyltransferase</fullName>
    </alternativeName>
    <alternativeName>
        <fullName evidence="6">Molybdopterin-guanine dinucleotide synthase</fullName>
        <shortName evidence="6">MGD synthase</shortName>
    </alternativeName>
</protein>
<comment type="similarity">
    <text evidence="6">Belongs to the MobA family.</text>
</comment>
<comment type="catalytic activity">
    <reaction evidence="6">
        <text>Mo-molybdopterin + GTP + H(+) = Mo-molybdopterin guanine dinucleotide + diphosphate</text>
        <dbReference type="Rhea" id="RHEA:34243"/>
        <dbReference type="ChEBI" id="CHEBI:15378"/>
        <dbReference type="ChEBI" id="CHEBI:33019"/>
        <dbReference type="ChEBI" id="CHEBI:37565"/>
        <dbReference type="ChEBI" id="CHEBI:71302"/>
        <dbReference type="ChEBI" id="CHEBI:71310"/>
        <dbReference type="EC" id="2.7.7.77"/>
    </reaction>
</comment>
<dbReference type="InterPro" id="IPR013482">
    <property type="entry name" value="Molybde_CF_guanTrfase"/>
</dbReference>
<dbReference type="PANTHER" id="PTHR19136:SF81">
    <property type="entry name" value="MOLYBDENUM COFACTOR GUANYLYLTRANSFERASE"/>
    <property type="match status" value="1"/>
</dbReference>
<dbReference type="RefSeq" id="WP_217976272.1">
    <property type="nucleotide sequence ID" value="NZ_JAHTBI010000049.1"/>
</dbReference>
<dbReference type="EMBL" id="JAHTBI010000049">
    <property type="protein sequence ID" value="MBV6288266.1"/>
    <property type="molecule type" value="Genomic_DNA"/>
</dbReference>
<dbReference type="NCBIfam" id="TIGR02665">
    <property type="entry name" value="molyb_mobA"/>
    <property type="match status" value="1"/>
</dbReference>
<evidence type="ECO:0000256" key="6">
    <source>
        <dbReference type="HAMAP-Rule" id="MF_00316"/>
    </source>
</evidence>
<comment type="caution">
    <text evidence="8">The sequence shown here is derived from an EMBL/GenBank/DDBJ whole genome shotgun (WGS) entry which is preliminary data.</text>
</comment>